<accession>A0A0C9YAS0</accession>
<reference evidence="1 2" key="1">
    <citation type="submission" date="2014-04" db="EMBL/GenBank/DDBJ databases">
        <authorList>
            <consortium name="DOE Joint Genome Institute"/>
            <person name="Kuo A."/>
            <person name="Kohler A."/>
            <person name="Nagy L.G."/>
            <person name="Floudas D."/>
            <person name="Copeland A."/>
            <person name="Barry K.W."/>
            <person name="Cichocki N."/>
            <person name="Veneault-Fourrey C."/>
            <person name="LaButti K."/>
            <person name="Lindquist E.A."/>
            <person name="Lipzen A."/>
            <person name="Lundell T."/>
            <person name="Morin E."/>
            <person name="Murat C."/>
            <person name="Sun H."/>
            <person name="Tunlid A."/>
            <person name="Henrissat B."/>
            <person name="Grigoriev I.V."/>
            <person name="Hibbett D.S."/>
            <person name="Martin F."/>
            <person name="Nordberg H.P."/>
            <person name="Cantor M.N."/>
            <person name="Hua S.X."/>
        </authorList>
    </citation>
    <scope>NUCLEOTIDE SEQUENCE [LARGE SCALE GENOMIC DNA]</scope>
    <source>
        <strain evidence="1 2">LaAM-08-1</strain>
    </source>
</reference>
<gene>
    <name evidence="1" type="ORF">K443DRAFT_627544</name>
</gene>
<dbReference type="AlphaFoldDB" id="A0A0C9YAS0"/>
<proteinExistence type="predicted"/>
<evidence type="ECO:0000313" key="1">
    <source>
        <dbReference type="EMBL" id="KIK07362.1"/>
    </source>
</evidence>
<evidence type="ECO:0000313" key="2">
    <source>
        <dbReference type="Proteomes" id="UP000054477"/>
    </source>
</evidence>
<sequence length="59" mass="6717">MTVPCRWPFVDARQLLSIEVAYKGSDSDRSDRKLRAALISSPHLERHLTTSASVHMHEI</sequence>
<reference evidence="2" key="2">
    <citation type="submission" date="2015-01" db="EMBL/GenBank/DDBJ databases">
        <title>Evolutionary Origins and Diversification of the Mycorrhizal Mutualists.</title>
        <authorList>
            <consortium name="DOE Joint Genome Institute"/>
            <consortium name="Mycorrhizal Genomics Consortium"/>
            <person name="Kohler A."/>
            <person name="Kuo A."/>
            <person name="Nagy L.G."/>
            <person name="Floudas D."/>
            <person name="Copeland A."/>
            <person name="Barry K.W."/>
            <person name="Cichocki N."/>
            <person name="Veneault-Fourrey C."/>
            <person name="LaButti K."/>
            <person name="Lindquist E.A."/>
            <person name="Lipzen A."/>
            <person name="Lundell T."/>
            <person name="Morin E."/>
            <person name="Murat C."/>
            <person name="Riley R."/>
            <person name="Ohm R."/>
            <person name="Sun H."/>
            <person name="Tunlid A."/>
            <person name="Henrissat B."/>
            <person name="Grigoriev I.V."/>
            <person name="Hibbett D.S."/>
            <person name="Martin F."/>
        </authorList>
    </citation>
    <scope>NUCLEOTIDE SEQUENCE [LARGE SCALE GENOMIC DNA]</scope>
    <source>
        <strain evidence="2">LaAM-08-1</strain>
    </source>
</reference>
<keyword evidence="2" id="KW-1185">Reference proteome</keyword>
<dbReference type="HOGENOM" id="CLU_2961120_0_0_1"/>
<dbReference type="OrthoDB" id="10501449at2759"/>
<dbReference type="Proteomes" id="UP000054477">
    <property type="component" value="Unassembled WGS sequence"/>
</dbReference>
<dbReference type="EMBL" id="KN838548">
    <property type="protein sequence ID" value="KIK07362.1"/>
    <property type="molecule type" value="Genomic_DNA"/>
</dbReference>
<protein>
    <submittedName>
        <fullName evidence="1">Uncharacterized protein</fullName>
    </submittedName>
</protein>
<name>A0A0C9YAS0_9AGAR</name>
<organism evidence="1 2">
    <name type="scientific">Laccaria amethystina LaAM-08-1</name>
    <dbReference type="NCBI Taxonomy" id="1095629"/>
    <lineage>
        <taxon>Eukaryota</taxon>
        <taxon>Fungi</taxon>
        <taxon>Dikarya</taxon>
        <taxon>Basidiomycota</taxon>
        <taxon>Agaricomycotina</taxon>
        <taxon>Agaricomycetes</taxon>
        <taxon>Agaricomycetidae</taxon>
        <taxon>Agaricales</taxon>
        <taxon>Agaricineae</taxon>
        <taxon>Hydnangiaceae</taxon>
        <taxon>Laccaria</taxon>
    </lineage>
</organism>